<dbReference type="GO" id="GO:0030674">
    <property type="term" value="F:protein-macromolecule adaptor activity"/>
    <property type="evidence" value="ECO:0007669"/>
    <property type="project" value="UniProtKB-ARBA"/>
</dbReference>
<evidence type="ECO:0000259" key="15">
    <source>
        <dbReference type="PROSITE" id="PS51915"/>
    </source>
</evidence>
<feature type="binding site" evidence="12">
    <location>
        <position position="99"/>
    </location>
    <ligand>
        <name>Zn(2+)</name>
        <dbReference type="ChEBI" id="CHEBI:29105"/>
    </ligand>
</feature>
<evidence type="ECO:0000256" key="4">
    <source>
        <dbReference type="ARBA" id="ARBA00022737"/>
    </source>
</evidence>
<dbReference type="SMART" id="SM00868">
    <property type="entry name" value="zf-AD"/>
    <property type="match status" value="1"/>
</dbReference>
<feature type="domain" description="C2H2-type" evidence="14">
    <location>
        <begin position="435"/>
        <end position="462"/>
    </location>
</feature>
<dbReference type="InterPro" id="IPR036236">
    <property type="entry name" value="Znf_C2H2_sf"/>
</dbReference>
<keyword evidence="7" id="KW-0805">Transcription regulation</keyword>
<name>A0A182VAQ7_ANOME</name>
<feature type="domain" description="C2H2-type" evidence="14">
    <location>
        <begin position="379"/>
        <end position="406"/>
    </location>
</feature>
<evidence type="ECO:0000256" key="13">
    <source>
        <dbReference type="SAM" id="MobiDB-lite"/>
    </source>
</evidence>
<feature type="domain" description="C2H2-type" evidence="14">
    <location>
        <begin position="519"/>
        <end position="546"/>
    </location>
</feature>
<feature type="domain" description="C2H2-type" evidence="14">
    <location>
        <begin position="407"/>
        <end position="434"/>
    </location>
</feature>
<keyword evidence="17" id="KW-1185">Reference proteome</keyword>
<dbReference type="GO" id="GO:0005634">
    <property type="term" value="C:nucleus"/>
    <property type="evidence" value="ECO:0007669"/>
    <property type="project" value="UniProtKB-SubCell"/>
</dbReference>
<dbReference type="FunFam" id="3.30.160.60:FF:000931">
    <property type="entry name" value="zinc finger protein 697"/>
    <property type="match status" value="1"/>
</dbReference>
<dbReference type="FunFam" id="3.30.160.60:FF:001156">
    <property type="entry name" value="Zinc finger protein 407"/>
    <property type="match status" value="1"/>
</dbReference>
<dbReference type="FunFam" id="3.30.160.60:FF:000688">
    <property type="entry name" value="zinc finger protein 197 isoform X1"/>
    <property type="match status" value="1"/>
</dbReference>
<evidence type="ECO:0000256" key="3">
    <source>
        <dbReference type="ARBA" id="ARBA00022723"/>
    </source>
</evidence>
<dbReference type="SMART" id="SM00355">
    <property type="entry name" value="ZnF_C2H2"/>
    <property type="match status" value="11"/>
</dbReference>
<evidence type="ECO:0000259" key="14">
    <source>
        <dbReference type="PROSITE" id="PS50157"/>
    </source>
</evidence>
<dbReference type="PANTHER" id="PTHR23235">
    <property type="entry name" value="KRUEPPEL-LIKE TRANSCRIPTION FACTOR"/>
    <property type="match status" value="1"/>
</dbReference>
<evidence type="ECO:0000313" key="16">
    <source>
        <dbReference type="EnsemblMetazoa" id="AMEM011753-PA"/>
    </source>
</evidence>
<keyword evidence="9" id="KW-0804">Transcription</keyword>
<dbReference type="GO" id="GO:0032502">
    <property type="term" value="P:developmental process"/>
    <property type="evidence" value="ECO:0007669"/>
    <property type="project" value="UniProtKB-ARBA"/>
</dbReference>
<evidence type="ECO:0000256" key="10">
    <source>
        <dbReference type="ARBA" id="ARBA00023242"/>
    </source>
</evidence>
<dbReference type="GO" id="GO:0008270">
    <property type="term" value="F:zinc ion binding"/>
    <property type="evidence" value="ECO:0007669"/>
    <property type="project" value="UniProtKB-UniRule"/>
</dbReference>
<accession>A0A182VAQ7</accession>
<evidence type="ECO:0000256" key="1">
    <source>
        <dbReference type="ARBA" id="ARBA00004123"/>
    </source>
</evidence>
<feature type="domain" description="C2H2-type" evidence="14">
    <location>
        <begin position="491"/>
        <end position="518"/>
    </location>
</feature>
<dbReference type="Proteomes" id="UP000075903">
    <property type="component" value="Unassembled WGS sequence"/>
</dbReference>
<keyword evidence="6 12" id="KW-0862">Zinc</keyword>
<feature type="domain" description="ZAD" evidence="15">
    <location>
        <begin position="54"/>
        <end position="126"/>
    </location>
</feature>
<dbReference type="FunFam" id="3.30.160.60:FF:000275">
    <property type="entry name" value="zinc finger protein 90 homolog"/>
    <property type="match status" value="1"/>
</dbReference>
<protein>
    <recommendedName>
        <fullName evidence="18">Protein krueppel</fullName>
    </recommendedName>
</protein>
<evidence type="ECO:0000256" key="7">
    <source>
        <dbReference type="ARBA" id="ARBA00023015"/>
    </source>
</evidence>
<dbReference type="PROSITE" id="PS51915">
    <property type="entry name" value="ZAD"/>
    <property type="match status" value="1"/>
</dbReference>
<feature type="binding site" evidence="12">
    <location>
        <position position="56"/>
    </location>
    <ligand>
        <name>Zn(2+)</name>
        <dbReference type="ChEBI" id="CHEBI:29105"/>
    </ligand>
</feature>
<dbReference type="KEGG" id="amer:121588265"/>
<feature type="region of interest" description="Disordered" evidence="13">
    <location>
        <begin position="1"/>
        <end position="20"/>
    </location>
</feature>
<dbReference type="PANTHER" id="PTHR23235:SF120">
    <property type="entry name" value="KRUPPEL-LIKE FACTOR 15"/>
    <property type="match status" value="1"/>
</dbReference>
<dbReference type="VEuPathDB" id="VectorBase:AMEM21_003051"/>
<keyword evidence="4" id="KW-0677">Repeat</keyword>
<feature type="binding site" evidence="12">
    <location>
        <position position="102"/>
    </location>
    <ligand>
        <name>Zn(2+)</name>
        <dbReference type="ChEBI" id="CHEBI:29105"/>
    </ligand>
</feature>
<dbReference type="RefSeq" id="XP_041761933.1">
    <property type="nucleotide sequence ID" value="XM_041905999.1"/>
</dbReference>
<dbReference type="FunFam" id="3.30.160.60:FF:000446">
    <property type="entry name" value="Zinc finger protein"/>
    <property type="match status" value="2"/>
</dbReference>
<keyword evidence="3 12" id="KW-0479">Metal-binding</keyword>
<evidence type="ECO:0000256" key="8">
    <source>
        <dbReference type="ARBA" id="ARBA00023125"/>
    </source>
</evidence>
<feature type="domain" description="C2H2-type" evidence="14">
    <location>
        <begin position="463"/>
        <end position="490"/>
    </location>
</feature>
<dbReference type="SUPFAM" id="SSF57716">
    <property type="entry name" value="Glucocorticoid receptor-like (DNA-binding domain)"/>
    <property type="match status" value="1"/>
</dbReference>
<evidence type="ECO:0000256" key="12">
    <source>
        <dbReference type="PROSITE-ProRule" id="PRU01263"/>
    </source>
</evidence>
<reference evidence="16" key="1">
    <citation type="submission" date="2020-05" db="UniProtKB">
        <authorList>
            <consortium name="EnsemblMetazoa"/>
        </authorList>
    </citation>
    <scope>IDENTIFICATION</scope>
    <source>
        <strain evidence="16">MAF</strain>
    </source>
</reference>
<dbReference type="EnsemblMetazoa" id="AMEM011753-RA">
    <property type="protein sequence ID" value="AMEM011753-PA"/>
    <property type="gene ID" value="AMEM011753"/>
</dbReference>
<feature type="domain" description="C2H2-type" evidence="14">
    <location>
        <begin position="550"/>
        <end position="577"/>
    </location>
</feature>
<evidence type="ECO:0000256" key="5">
    <source>
        <dbReference type="ARBA" id="ARBA00022771"/>
    </source>
</evidence>
<organism evidence="16 17">
    <name type="scientific">Anopheles merus</name>
    <name type="common">Mosquito</name>
    <dbReference type="NCBI Taxonomy" id="30066"/>
    <lineage>
        <taxon>Eukaryota</taxon>
        <taxon>Metazoa</taxon>
        <taxon>Ecdysozoa</taxon>
        <taxon>Arthropoda</taxon>
        <taxon>Hexapoda</taxon>
        <taxon>Insecta</taxon>
        <taxon>Pterygota</taxon>
        <taxon>Neoptera</taxon>
        <taxon>Endopterygota</taxon>
        <taxon>Diptera</taxon>
        <taxon>Nematocera</taxon>
        <taxon>Culicoidea</taxon>
        <taxon>Culicidae</taxon>
        <taxon>Anophelinae</taxon>
        <taxon>Anopheles</taxon>
    </lineage>
</organism>
<dbReference type="SUPFAM" id="SSF57667">
    <property type="entry name" value="beta-beta-alpha zinc fingers"/>
    <property type="match status" value="5"/>
</dbReference>
<dbReference type="PROSITE" id="PS00028">
    <property type="entry name" value="ZINC_FINGER_C2H2_1"/>
    <property type="match status" value="10"/>
</dbReference>
<comment type="similarity">
    <text evidence="2">Belongs to the krueppel C2H2-type zinc-finger protein family.</text>
</comment>
<dbReference type="FunFam" id="3.30.160.60:FF:000202">
    <property type="entry name" value="Zinc finger protein 574"/>
    <property type="match status" value="1"/>
</dbReference>
<dbReference type="InterPro" id="IPR012934">
    <property type="entry name" value="Znf_AD"/>
</dbReference>
<dbReference type="Pfam" id="PF07776">
    <property type="entry name" value="zf-AD"/>
    <property type="match status" value="1"/>
</dbReference>
<keyword evidence="5 11" id="KW-0863">Zinc-finger</keyword>
<dbReference type="FunFam" id="3.30.160.60:FF:000557">
    <property type="entry name" value="zinc finger and SCAN domain-containing protein 29"/>
    <property type="match status" value="1"/>
</dbReference>
<dbReference type="GO" id="GO:0000978">
    <property type="term" value="F:RNA polymerase II cis-regulatory region sequence-specific DNA binding"/>
    <property type="evidence" value="ECO:0007669"/>
    <property type="project" value="TreeGrafter"/>
</dbReference>
<dbReference type="VEuPathDB" id="VectorBase:AMEM011753"/>
<feature type="binding site" evidence="12">
    <location>
        <position position="59"/>
    </location>
    <ligand>
        <name>Zn(2+)</name>
        <dbReference type="ChEBI" id="CHEBI:29105"/>
    </ligand>
</feature>
<proteinExistence type="inferred from homology"/>
<keyword evidence="10" id="KW-0539">Nucleus</keyword>
<dbReference type="PROSITE" id="PS50157">
    <property type="entry name" value="ZINC_FINGER_C2H2_2"/>
    <property type="match status" value="10"/>
</dbReference>
<keyword evidence="8" id="KW-0238">DNA-binding</keyword>
<dbReference type="Pfam" id="PF00096">
    <property type="entry name" value="zf-C2H2"/>
    <property type="match status" value="9"/>
</dbReference>
<dbReference type="Pfam" id="PF13912">
    <property type="entry name" value="zf-C2H2_6"/>
    <property type="match status" value="1"/>
</dbReference>
<comment type="subcellular location">
    <subcellularLocation>
        <location evidence="1">Nucleus</location>
    </subcellularLocation>
</comment>
<evidence type="ECO:0000313" key="17">
    <source>
        <dbReference type="Proteomes" id="UP000075903"/>
    </source>
</evidence>
<evidence type="ECO:0000256" key="9">
    <source>
        <dbReference type="ARBA" id="ARBA00023163"/>
    </source>
</evidence>
<feature type="domain" description="C2H2-type" evidence="14">
    <location>
        <begin position="634"/>
        <end position="661"/>
    </location>
</feature>
<evidence type="ECO:0000256" key="11">
    <source>
        <dbReference type="PROSITE-ProRule" id="PRU00042"/>
    </source>
</evidence>
<dbReference type="GeneID" id="121588265"/>
<dbReference type="GO" id="GO:0000981">
    <property type="term" value="F:DNA-binding transcription factor activity, RNA polymerase II-specific"/>
    <property type="evidence" value="ECO:0007669"/>
    <property type="project" value="TreeGrafter"/>
</dbReference>
<feature type="domain" description="C2H2-type" evidence="14">
    <location>
        <begin position="578"/>
        <end position="605"/>
    </location>
</feature>
<feature type="compositionally biased region" description="Polar residues" evidence="13">
    <location>
        <begin position="190"/>
        <end position="201"/>
    </location>
</feature>
<sequence>MYTVQRCTARRPTPDANMNATPATKLAPMKDELSRALRTVSASGCDPKIIYLDRVCRTCLVEREKDQLKDLFEFCLADTIMSCTRITVAESDGLPCHICTDCCLELERSFNFQQMTKASDATIRSLLEESVVIKQDSETKYEVLNVVVTDLHGNSKTSAVVVPIEELRFQLVNSNDSTLVDDRPEDSVNIPPSDSTANDTSPKAAAIEENLQTVNPTTALTMSTATPAPDKLTSDQPSTAKSLRESIILRTLKQELSEFISGNSSADVSKNVEIVDENVDDELIHVDYLKDALTEEYIQIMENQLASSVPCSKEEEQLEQEHLNNLIHASMEAEEPRERPKSEDANEINTMYCKICDVQFSKRRLYRKHVDRKHSEKRFECQLCSRKFAEKSVLKNHMLRHTGEKSHVCDVCDARFYEKALLNVHMRRHSGSRPYGCELCDKRFATRSMLNTHQKVHSDPRPHVCNVCQKGFKLSWQLKAHGRIHTNEKPFECPYCQKRFNQNGNLAVHIRTHSGEKPYVCKICEKAYPSQGELQCHMRQHTGEEKVKKVVCTVCSKALPTNHDLLIHMRTHTKEKPYGCTVCEKRFMLRVHLTVHMRSHTGEKPFACNLCEKAFPTNYQLKMHNYVHTGEKNYSCEVCNRKFSSSANRNTHRKIHDRKTN</sequence>
<dbReference type="InterPro" id="IPR013087">
    <property type="entry name" value="Znf_C2H2_type"/>
</dbReference>
<dbReference type="STRING" id="30066.A0A182VAQ7"/>
<evidence type="ECO:0000256" key="2">
    <source>
        <dbReference type="ARBA" id="ARBA00006991"/>
    </source>
</evidence>
<feature type="domain" description="C2H2-type" evidence="14">
    <location>
        <begin position="606"/>
        <end position="633"/>
    </location>
</feature>
<evidence type="ECO:0000256" key="6">
    <source>
        <dbReference type="ARBA" id="ARBA00022833"/>
    </source>
</evidence>
<dbReference type="Gene3D" id="3.30.160.60">
    <property type="entry name" value="Classic Zinc Finger"/>
    <property type="match status" value="10"/>
</dbReference>
<feature type="region of interest" description="Disordered" evidence="13">
    <location>
        <begin position="178"/>
        <end position="201"/>
    </location>
</feature>
<dbReference type="AlphaFoldDB" id="A0A182VAQ7"/>
<evidence type="ECO:0008006" key="18">
    <source>
        <dbReference type="Google" id="ProtNLM"/>
    </source>
</evidence>
<dbReference type="FunFam" id="3.30.160.60:FF:000110">
    <property type="entry name" value="Zinc finger protein-like"/>
    <property type="match status" value="1"/>
</dbReference>